<dbReference type="Proteomes" id="UP001597231">
    <property type="component" value="Unassembled WGS sequence"/>
</dbReference>
<dbReference type="Gene3D" id="3.40.50.300">
    <property type="entry name" value="P-loop containing nucleotide triphosphate hydrolases"/>
    <property type="match status" value="1"/>
</dbReference>
<evidence type="ECO:0000259" key="9">
    <source>
        <dbReference type="Pfam" id="PF13614"/>
    </source>
</evidence>
<dbReference type="NCBIfam" id="TIGR01007">
    <property type="entry name" value="eps_fam"/>
    <property type="match status" value="1"/>
</dbReference>
<evidence type="ECO:0000256" key="5">
    <source>
        <dbReference type="ARBA" id="ARBA00022777"/>
    </source>
</evidence>
<dbReference type="Pfam" id="PF13614">
    <property type="entry name" value="AAA_31"/>
    <property type="match status" value="1"/>
</dbReference>
<comment type="caution">
    <text evidence="10">The sequence shown here is derived from an EMBL/GenBank/DDBJ whole genome shotgun (WGS) entry which is preliminary data.</text>
</comment>
<dbReference type="InterPro" id="IPR027417">
    <property type="entry name" value="P-loop_NTPase"/>
</dbReference>
<sequence>MIKRKKTDTSGRMLMMDYFKSIFSEQFRSIRANINFSIRDKGAKTLLITSASVGEGKSTIASNLGIAFAQEGKKVLLIDADLRKPTMHFTFNQFISPGITNLLLSNWSIEDVVKDSGVKGLYIITCGPIPSNPAELISHRNMDQFIVEVKKKYDLIIFDAPPLLSVADAQILSEKCDGTILVVSSGKTEKRNMMKAKEALQHSKANIVGAVLNNFKLDKNHHYYEYYVETD</sequence>
<dbReference type="EC" id="2.7.10.2" evidence="2"/>
<evidence type="ECO:0000256" key="4">
    <source>
        <dbReference type="ARBA" id="ARBA00022741"/>
    </source>
</evidence>
<keyword evidence="4" id="KW-0547">Nucleotide-binding</keyword>
<keyword evidence="3 10" id="KW-0808">Transferase</keyword>
<keyword evidence="6" id="KW-0067">ATP-binding</keyword>
<keyword evidence="11" id="KW-1185">Reference proteome</keyword>
<dbReference type="InterPro" id="IPR005702">
    <property type="entry name" value="Wzc-like_C"/>
</dbReference>
<dbReference type="SUPFAM" id="SSF52540">
    <property type="entry name" value="P-loop containing nucleoside triphosphate hydrolases"/>
    <property type="match status" value="1"/>
</dbReference>
<comment type="catalytic activity">
    <reaction evidence="8">
        <text>L-tyrosyl-[protein] + ATP = O-phospho-L-tyrosyl-[protein] + ADP + H(+)</text>
        <dbReference type="Rhea" id="RHEA:10596"/>
        <dbReference type="Rhea" id="RHEA-COMP:10136"/>
        <dbReference type="Rhea" id="RHEA-COMP:20101"/>
        <dbReference type="ChEBI" id="CHEBI:15378"/>
        <dbReference type="ChEBI" id="CHEBI:30616"/>
        <dbReference type="ChEBI" id="CHEBI:46858"/>
        <dbReference type="ChEBI" id="CHEBI:61978"/>
        <dbReference type="ChEBI" id="CHEBI:456216"/>
        <dbReference type="EC" id="2.7.10.2"/>
    </reaction>
</comment>
<organism evidence="10 11">
    <name type="scientific">Sporosarcina contaminans</name>
    <dbReference type="NCBI Taxonomy" id="633403"/>
    <lineage>
        <taxon>Bacteria</taxon>
        <taxon>Bacillati</taxon>
        <taxon>Bacillota</taxon>
        <taxon>Bacilli</taxon>
        <taxon>Bacillales</taxon>
        <taxon>Caryophanaceae</taxon>
        <taxon>Sporosarcina</taxon>
    </lineage>
</organism>
<evidence type="ECO:0000313" key="10">
    <source>
        <dbReference type="EMBL" id="MFD1205220.1"/>
    </source>
</evidence>
<evidence type="ECO:0000313" key="11">
    <source>
        <dbReference type="Proteomes" id="UP001597231"/>
    </source>
</evidence>
<evidence type="ECO:0000256" key="1">
    <source>
        <dbReference type="ARBA" id="ARBA00007316"/>
    </source>
</evidence>
<dbReference type="InterPro" id="IPR025669">
    <property type="entry name" value="AAA_dom"/>
</dbReference>
<proteinExistence type="inferred from homology"/>
<comment type="similarity">
    <text evidence="1">Belongs to the CpsD/CapB family.</text>
</comment>
<accession>A0ABW3TWT9</accession>
<reference evidence="11" key="1">
    <citation type="journal article" date="2019" name="Int. J. Syst. Evol. Microbiol.">
        <title>The Global Catalogue of Microorganisms (GCM) 10K type strain sequencing project: providing services to taxonomists for standard genome sequencing and annotation.</title>
        <authorList>
            <consortium name="The Broad Institute Genomics Platform"/>
            <consortium name="The Broad Institute Genome Sequencing Center for Infectious Disease"/>
            <person name="Wu L."/>
            <person name="Ma J."/>
        </authorList>
    </citation>
    <scope>NUCLEOTIDE SEQUENCE [LARGE SCALE GENOMIC DNA]</scope>
    <source>
        <strain evidence="11">CCUG 53915</strain>
    </source>
</reference>
<evidence type="ECO:0000256" key="2">
    <source>
        <dbReference type="ARBA" id="ARBA00011903"/>
    </source>
</evidence>
<dbReference type="PANTHER" id="PTHR32309">
    <property type="entry name" value="TYROSINE-PROTEIN KINASE"/>
    <property type="match status" value="1"/>
</dbReference>
<keyword evidence="5 10" id="KW-0418">Kinase</keyword>
<evidence type="ECO:0000256" key="3">
    <source>
        <dbReference type="ARBA" id="ARBA00022679"/>
    </source>
</evidence>
<dbReference type="GO" id="GO:0004715">
    <property type="term" value="F:non-membrane spanning protein tyrosine kinase activity"/>
    <property type="evidence" value="ECO:0007669"/>
    <property type="project" value="UniProtKB-EC"/>
</dbReference>
<protein>
    <recommendedName>
        <fullName evidence="2">non-specific protein-tyrosine kinase</fullName>
        <ecNumber evidence="2">2.7.10.2</ecNumber>
    </recommendedName>
</protein>
<dbReference type="RefSeq" id="WP_381480418.1">
    <property type="nucleotide sequence ID" value="NZ_JBHTLT010000042.1"/>
</dbReference>
<dbReference type="PANTHER" id="PTHR32309:SF13">
    <property type="entry name" value="FERRIC ENTEROBACTIN TRANSPORT PROTEIN FEPE"/>
    <property type="match status" value="1"/>
</dbReference>
<evidence type="ECO:0000256" key="8">
    <source>
        <dbReference type="ARBA" id="ARBA00051245"/>
    </source>
</evidence>
<keyword evidence="7" id="KW-0829">Tyrosine-protein kinase</keyword>
<dbReference type="InterPro" id="IPR050445">
    <property type="entry name" value="Bact_polysacc_biosynth/exp"/>
</dbReference>
<evidence type="ECO:0000256" key="6">
    <source>
        <dbReference type="ARBA" id="ARBA00022840"/>
    </source>
</evidence>
<name>A0ABW3TWT9_9BACL</name>
<dbReference type="EMBL" id="JBHTLT010000042">
    <property type="protein sequence ID" value="MFD1205220.1"/>
    <property type="molecule type" value="Genomic_DNA"/>
</dbReference>
<gene>
    <name evidence="10" type="ORF">ACFQ38_08895</name>
</gene>
<evidence type="ECO:0000256" key="7">
    <source>
        <dbReference type="ARBA" id="ARBA00023137"/>
    </source>
</evidence>
<dbReference type="CDD" id="cd05387">
    <property type="entry name" value="BY-kinase"/>
    <property type="match status" value="1"/>
</dbReference>
<feature type="domain" description="AAA" evidence="9">
    <location>
        <begin position="48"/>
        <end position="173"/>
    </location>
</feature>